<dbReference type="AlphaFoldDB" id="A0A0G3H4W8"/>
<reference evidence="2 3" key="1">
    <citation type="journal article" date="2015" name="Genome Announc.">
        <title>Complete Genome Sequence of the Type Strain Corynebacterium mustelae DSM 45274, Isolated from Various Tissues of a Male Ferret with Lethal Sepsis.</title>
        <authorList>
            <person name="Ruckert C."/>
            <person name="Eimer J."/>
            <person name="Winkler A."/>
            <person name="Tauch A."/>
        </authorList>
    </citation>
    <scope>NUCLEOTIDE SEQUENCE [LARGE SCALE GENOMIC DNA]</scope>
    <source>
        <strain evidence="2 3">DSM 45274</strain>
    </source>
</reference>
<dbReference type="PATRIC" id="fig|571915.4.peg.2765"/>
<dbReference type="EMBL" id="CP011542">
    <property type="protein sequence ID" value="AKK06878.1"/>
    <property type="molecule type" value="Genomic_DNA"/>
</dbReference>
<reference evidence="3" key="2">
    <citation type="submission" date="2015-05" db="EMBL/GenBank/DDBJ databases">
        <title>Complete genome sequence of Corynebacterium mustelae DSM 45274, isolated from various tissues of a male ferret with lethal sepsis.</title>
        <authorList>
            <person name="Ruckert C."/>
            <person name="Albersmeier A."/>
            <person name="Winkler A."/>
            <person name="Tauch A."/>
        </authorList>
    </citation>
    <scope>NUCLEOTIDE SEQUENCE [LARGE SCALE GENOMIC DNA]</scope>
    <source>
        <strain evidence="3">DSM 45274</strain>
    </source>
</reference>
<keyword evidence="1" id="KW-0812">Transmembrane</keyword>
<evidence type="ECO:0000313" key="2">
    <source>
        <dbReference type="EMBL" id="AKK06878.1"/>
    </source>
</evidence>
<dbReference type="OrthoDB" id="4417239at2"/>
<name>A0A0G3H4W8_9CORY</name>
<keyword evidence="1" id="KW-0472">Membrane</keyword>
<proteinExistence type="predicted"/>
<organism evidence="2 3">
    <name type="scientific">Corynebacterium mustelae</name>
    <dbReference type="NCBI Taxonomy" id="571915"/>
    <lineage>
        <taxon>Bacteria</taxon>
        <taxon>Bacillati</taxon>
        <taxon>Actinomycetota</taxon>
        <taxon>Actinomycetes</taxon>
        <taxon>Mycobacteriales</taxon>
        <taxon>Corynebacteriaceae</taxon>
        <taxon>Corynebacterium</taxon>
    </lineage>
</organism>
<gene>
    <name evidence="2" type="ORF">CMUST_12910</name>
</gene>
<dbReference type="RefSeq" id="WP_083987576.1">
    <property type="nucleotide sequence ID" value="NZ_CP011542.1"/>
</dbReference>
<dbReference type="Pfam" id="PF11209">
    <property type="entry name" value="LmeA"/>
    <property type="match status" value="1"/>
</dbReference>
<dbReference type="STRING" id="571915.CMUST_12910"/>
<keyword evidence="3" id="KW-1185">Reference proteome</keyword>
<accession>A0A0G3H4W8</accession>
<evidence type="ECO:0000313" key="3">
    <source>
        <dbReference type="Proteomes" id="UP000035199"/>
    </source>
</evidence>
<dbReference type="Proteomes" id="UP000035199">
    <property type="component" value="Chromosome"/>
</dbReference>
<keyword evidence="1" id="KW-1133">Transmembrane helix</keyword>
<feature type="transmembrane region" description="Helical" evidence="1">
    <location>
        <begin position="31"/>
        <end position="48"/>
    </location>
</feature>
<dbReference type="KEGG" id="cmv:CMUST_12910"/>
<protein>
    <submittedName>
        <fullName evidence="2">Putative DUF2993 family protein</fullName>
    </submittedName>
</protein>
<sequence length="285" mass="30210">MITESTHFLLFDAACSNYGGVSVKKRRIKRIVVTLSVIAGLLASTWVVDTAVAARSEKQLSDRVESIAELAAAPEVYLGGFPFSAALLTGTLPDMYVSMTDVAVEPFGLIRAHTSLTDVEVTKEQVLAGDIDGSKAALISRGVALDAVALGSQLGISDLDISHPYDISPAGGHVAEVQLSGTPPDLPGPVVVLAELRLVGKMFHLNPVRLVDRGAVSESGSDGLTEAQILDAFRWELNTRTLPLARQASYVASSGGTIYFESQERNVVVHTEDLIPKASDSKTPN</sequence>
<dbReference type="InterPro" id="IPR021373">
    <property type="entry name" value="DUF2993"/>
</dbReference>
<evidence type="ECO:0000256" key="1">
    <source>
        <dbReference type="SAM" id="Phobius"/>
    </source>
</evidence>